<evidence type="ECO:0000256" key="1">
    <source>
        <dbReference type="ARBA" id="ARBA00004651"/>
    </source>
</evidence>
<accession>A0A402AK41</accession>
<dbReference type="RefSeq" id="WP_126551362.1">
    <property type="nucleotide sequence ID" value="NZ_BIFS01000001.1"/>
</dbReference>
<feature type="transmembrane region" description="Helical" evidence="5">
    <location>
        <begin position="20"/>
        <end position="45"/>
    </location>
</feature>
<feature type="transmembrane region" description="Helical" evidence="5">
    <location>
        <begin position="129"/>
        <end position="152"/>
    </location>
</feature>
<evidence type="ECO:0000259" key="6">
    <source>
        <dbReference type="PROSITE" id="PS50929"/>
    </source>
</evidence>
<organism evidence="7 8">
    <name type="scientific">Dictyobacter kobayashii</name>
    <dbReference type="NCBI Taxonomy" id="2014872"/>
    <lineage>
        <taxon>Bacteria</taxon>
        <taxon>Bacillati</taxon>
        <taxon>Chloroflexota</taxon>
        <taxon>Ktedonobacteria</taxon>
        <taxon>Ktedonobacterales</taxon>
        <taxon>Dictyobacteraceae</taxon>
        <taxon>Dictyobacter</taxon>
    </lineage>
</organism>
<proteinExistence type="predicted"/>
<gene>
    <name evidence="7" type="ORF">KDK_32970</name>
</gene>
<dbReference type="AlphaFoldDB" id="A0A402AK41"/>
<dbReference type="InterPro" id="IPR011527">
    <property type="entry name" value="ABC1_TM_dom"/>
</dbReference>
<feature type="transmembrane region" description="Helical" evidence="5">
    <location>
        <begin position="57"/>
        <end position="82"/>
    </location>
</feature>
<evidence type="ECO:0000313" key="7">
    <source>
        <dbReference type="EMBL" id="GCE19497.1"/>
    </source>
</evidence>
<feature type="domain" description="ABC transmembrane type-1" evidence="6">
    <location>
        <begin position="17"/>
        <end position="200"/>
    </location>
</feature>
<sequence length="225" mass="25521">MKRKSWYIWRMGNYRPWLYLFSGLFNGVLFYLFPLIPGLIAQYILDGLTRHTLTPSILWWMIALMIGVALGRAGCTFVAIIAEITMGQTMEALLRHNLFASILRRPGAQALPASSGEAISRLRNDTQEIGAFVCWLFDPLGQIIVMLIALGILLRVSVLITLAVFVPLIAVLLIVNTFRRHVQRYRKATQESIGDVTGLLGMCLGRYRCLRYWGLKSTWWPTSVD</sequence>
<evidence type="ECO:0000256" key="2">
    <source>
        <dbReference type="ARBA" id="ARBA00022692"/>
    </source>
</evidence>
<keyword evidence="8" id="KW-1185">Reference proteome</keyword>
<dbReference type="InterPro" id="IPR036640">
    <property type="entry name" value="ABC1_TM_sf"/>
</dbReference>
<dbReference type="GO" id="GO:0005524">
    <property type="term" value="F:ATP binding"/>
    <property type="evidence" value="ECO:0007669"/>
    <property type="project" value="InterPro"/>
</dbReference>
<dbReference type="Pfam" id="PF00664">
    <property type="entry name" value="ABC_membrane"/>
    <property type="match status" value="1"/>
</dbReference>
<protein>
    <recommendedName>
        <fullName evidence="6">ABC transmembrane type-1 domain-containing protein</fullName>
    </recommendedName>
</protein>
<feature type="transmembrane region" description="Helical" evidence="5">
    <location>
        <begin position="158"/>
        <end position="178"/>
    </location>
</feature>
<evidence type="ECO:0000256" key="4">
    <source>
        <dbReference type="ARBA" id="ARBA00023136"/>
    </source>
</evidence>
<keyword evidence="2 5" id="KW-0812">Transmembrane</keyword>
<dbReference type="EMBL" id="BIFS01000001">
    <property type="protein sequence ID" value="GCE19497.1"/>
    <property type="molecule type" value="Genomic_DNA"/>
</dbReference>
<comment type="subcellular location">
    <subcellularLocation>
        <location evidence="1">Cell membrane</location>
        <topology evidence="1">Multi-pass membrane protein</topology>
    </subcellularLocation>
</comment>
<evidence type="ECO:0000256" key="5">
    <source>
        <dbReference type="SAM" id="Phobius"/>
    </source>
</evidence>
<keyword evidence="3 5" id="KW-1133">Transmembrane helix</keyword>
<evidence type="ECO:0000256" key="3">
    <source>
        <dbReference type="ARBA" id="ARBA00022989"/>
    </source>
</evidence>
<keyword evidence="4 5" id="KW-0472">Membrane</keyword>
<dbReference type="InterPro" id="IPR039421">
    <property type="entry name" value="Type_1_exporter"/>
</dbReference>
<comment type="caution">
    <text evidence="7">The sequence shown here is derived from an EMBL/GenBank/DDBJ whole genome shotgun (WGS) entry which is preliminary data.</text>
</comment>
<dbReference type="GO" id="GO:0005886">
    <property type="term" value="C:plasma membrane"/>
    <property type="evidence" value="ECO:0007669"/>
    <property type="project" value="UniProtKB-SubCell"/>
</dbReference>
<dbReference type="GO" id="GO:0015421">
    <property type="term" value="F:ABC-type oligopeptide transporter activity"/>
    <property type="evidence" value="ECO:0007669"/>
    <property type="project" value="TreeGrafter"/>
</dbReference>
<dbReference type="Gene3D" id="1.20.1560.10">
    <property type="entry name" value="ABC transporter type 1, transmembrane domain"/>
    <property type="match status" value="1"/>
</dbReference>
<name>A0A402AK41_9CHLR</name>
<dbReference type="PANTHER" id="PTHR43394">
    <property type="entry name" value="ATP-DEPENDENT PERMEASE MDL1, MITOCHONDRIAL"/>
    <property type="match status" value="1"/>
</dbReference>
<dbReference type="PROSITE" id="PS50929">
    <property type="entry name" value="ABC_TM1F"/>
    <property type="match status" value="1"/>
</dbReference>
<dbReference type="Proteomes" id="UP000287188">
    <property type="component" value="Unassembled WGS sequence"/>
</dbReference>
<dbReference type="PANTHER" id="PTHR43394:SF1">
    <property type="entry name" value="ATP-BINDING CASSETTE SUB-FAMILY B MEMBER 10, MITOCHONDRIAL"/>
    <property type="match status" value="1"/>
</dbReference>
<dbReference type="OrthoDB" id="9769115at2"/>
<dbReference type="SUPFAM" id="SSF90123">
    <property type="entry name" value="ABC transporter transmembrane region"/>
    <property type="match status" value="1"/>
</dbReference>
<evidence type="ECO:0000313" key="8">
    <source>
        <dbReference type="Proteomes" id="UP000287188"/>
    </source>
</evidence>
<reference evidence="8" key="1">
    <citation type="submission" date="2018-12" db="EMBL/GenBank/DDBJ databases">
        <title>Tengunoibacter tsumagoiensis gen. nov., sp. nov., Dictyobacter kobayashii sp. nov., D. alpinus sp. nov., and D. joshuensis sp. nov. and description of Dictyobacteraceae fam. nov. within the order Ktedonobacterales isolated from Tengu-no-mugimeshi.</title>
        <authorList>
            <person name="Wang C.M."/>
            <person name="Zheng Y."/>
            <person name="Sakai Y."/>
            <person name="Toyoda A."/>
            <person name="Minakuchi Y."/>
            <person name="Abe K."/>
            <person name="Yokota A."/>
            <person name="Yabe S."/>
        </authorList>
    </citation>
    <scope>NUCLEOTIDE SEQUENCE [LARGE SCALE GENOMIC DNA]</scope>
    <source>
        <strain evidence="8">Uno11</strain>
    </source>
</reference>